<reference evidence="1 2" key="1">
    <citation type="journal article" date="2019" name="Nat. Med.">
        <title>A library of human gut bacterial isolates paired with longitudinal multiomics data enables mechanistic microbiome research.</title>
        <authorList>
            <person name="Poyet M."/>
            <person name="Groussin M."/>
            <person name="Gibbons S.M."/>
            <person name="Avila-Pacheco J."/>
            <person name="Jiang X."/>
            <person name="Kearney S.M."/>
            <person name="Perrotta A.R."/>
            <person name="Berdy B."/>
            <person name="Zhao S."/>
            <person name="Lieberman T.D."/>
            <person name="Swanson P.K."/>
            <person name="Smith M."/>
            <person name="Roesemann S."/>
            <person name="Alexander J.E."/>
            <person name="Rich S.A."/>
            <person name="Livny J."/>
            <person name="Vlamakis H."/>
            <person name="Clish C."/>
            <person name="Bullock K."/>
            <person name="Deik A."/>
            <person name="Scott J."/>
            <person name="Pierce K.A."/>
            <person name="Xavier R.J."/>
            <person name="Alm E.J."/>
        </authorList>
    </citation>
    <scope>NUCLEOTIDE SEQUENCE [LARGE SCALE GENOMIC DNA]</scope>
    <source>
        <strain evidence="1 2">BIOML-A10</strain>
    </source>
</reference>
<evidence type="ECO:0000313" key="2">
    <source>
        <dbReference type="Proteomes" id="UP000422221"/>
    </source>
</evidence>
<proteinExistence type="predicted"/>
<evidence type="ECO:0000313" key="1">
    <source>
        <dbReference type="EMBL" id="KAA3766926.1"/>
    </source>
</evidence>
<sequence length="81" mass="9604">MKKIIEKVVECLVAILPFFRKKGTAKEFSELITDQYGFLMVQLEKALKDYFDLSAKVKEMHAEIFSLREQRCRNTECELRK</sequence>
<dbReference type="EMBL" id="VWMK01000006">
    <property type="protein sequence ID" value="KAA3766926.1"/>
    <property type="molecule type" value="Genomic_DNA"/>
</dbReference>
<dbReference type="Proteomes" id="UP000422221">
    <property type="component" value="Unassembled WGS sequence"/>
</dbReference>
<accession>A0A7J4XKN1</accession>
<dbReference type="AlphaFoldDB" id="A0A7J4XKN1"/>
<name>A0A7J4XKN1_9BACE</name>
<dbReference type="GeneID" id="93117099"/>
<gene>
    <name evidence="1" type="ORF">F3F73_08630</name>
</gene>
<comment type="caution">
    <text evidence="1">The sequence shown here is derived from an EMBL/GenBank/DDBJ whole genome shotgun (WGS) entry which is preliminary data.</text>
</comment>
<dbReference type="RefSeq" id="WP_005932210.1">
    <property type="nucleotide sequence ID" value="NZ_CABKSE010000002.1"/>
</dbReference>
<protein>
    <submittedName>
        <fullName evidence="1">Uncharacterized protein</fullName>
    </submittedName>
</protein>
<organism evidence="1 2">
    <name type="scientific">Bacteroides salyersiae</name>
    <dbReference type="NCBI Taxonomy" id="291644"/>
    <lineage>
        <taxon>Bacteria</taxon>
        <taxon>Pseudomonadati</taxon>
        <taxon>Bacteroidota</taxon>
        <taxon>Bacteroidia</taxon>
        <taxon>Bacteroidales</taxon>
        <taxon>Bacteroidaceae</taxon>
        <taxon>Bacteroides</taxon>
    </lineage>
</organism>